<dbReference type="EMBL" id="FWXD01000004">
    <property type="protein sequence ID" value="SMC20391.1"/>
    <property type="molecule type" value="Genomic_DNA"/>
</dbReference>
<evidence type="ECO:0000256" key="2">
    <source>
        <dbReference type="SAM" id="Phobius"/>
    </source>
</evidence>
<keyword evidence="2" id="KW-0812">Transmembrane</keyword>
<keyword evidence="2" id="KW-1133">Transmembrane helix</keyword>
<feature type="transmembrane region" description="Helical" evidence="2">
    <location>
        <begin position="27"/>
        <end position="45"/>
    </location>
</feature>
<evidence type="ECO:0000256" key="1">
    <source>
        <dbReference type="SAM" id="MobiDB-lite"/>
    </source>
</evidence>
<keyword evidence="4" id="KW-1185">Reference proteome</keyword>
<feature type="region of interest" description="Disordered" evidence="1">
    <location>
        <begin position="1"/>
        <end position="23"/>
    </location>
</feature>
<accession>A0A1W1XA28</accession>
<proteinExistence type="predicted"/>
<name>A0A1W1XA28_9NEIS</name>
<sequence>MSTPEQDFAQTPSGPQAAPPQKRRKTFLVYALAAVAAYITSRLFLHH</sequence>
<protein>
    <submittedName>
        <fullName evidence="3">Uncharacterized protein</fullName>
    </submittedName>
</protein>
<reference evidence="3 4" key="1">
    <citation type="submission" date="2017-04" db="EMBL/GenBank/DDBJ databases">
        <authorList>
            <person name="Afonso C.L."/>
            <person name="Miller P.J."/>
            <person name="Scott M.A."/>
            <person name="Spackman E."/>
            <person name="Goraichik I."/>
            <person name="Dimitrov K.M."/>
            <person name="Suarez D.L."/>
            <person name="Swayne D.E."/>
        </authorList>
    </citation>
    <scope>NUCLEOTIDE SEQUENCE [LARGE SCALE GENOMIC DNA]</scope>
    <source>
        <strain evidence="3 4">DSM 23236</strain>
    </source>
</reference>
<dbReference type="STRING" id="1121001.SAMN02745857_00934"/>
<feature type="compositionally biased region" description="Polar residues" evidence="1">
    <location>
        <begin position="1"/>
        <end position="14"/>
    </location>
</feature>
<evidence type="ECO:0000313" key="4">
    <source>
        <dbReference type="Proteomes" id="UP000192761"/>
    </source>
</evidence>
<evidence type="ECO:0000313" key="3">
    <source>
        <dbReference type="EMBL" id="SMC20391.1"/>
    </source>
</evidence>
<dbReference type="AlphaFoldDB" id="A0A1W1XA28"/>
<organism evidence="3 4">
    <name type="scientific">Andreprevotia lacus DSM 23236</name>
    <dbReference type="NCBI Taxonomy" id="1121001"/>
    <lineage>
        <taxon>Bacteria</taxon>
        <taxon>Pseudomonadati</taxon>
        <taxon>Pseudomonadota</taxon>
        <taxon>Betaproteobacteria</taxon>
        <taxon>Neisseriales</taxon>
        <taxon>Chitinibacteraceae</taxon>
        <taxon>Andreprevotia</taxon>
    </lineage>
</organism>
<dbReference type="Proteomes" id="UP000192761">
    <property type="component" value="Unassembled WGS sequence"/>
</dbReference>
<gene>
    <name evidence="3" type="ORF">SAMN02745857_00934</name>
</gene>
<dbReference type="RefSeq" id="WP_176216774.1">
    <property type="nucleotide sequence ID" value="NZ_FWXD01000004.1"/>
</dbReference>
<keyword evidence="2" id="KW-0472">Membrane</keyword>